<evidence type="ECO:0000313" key="1">
    <source>
        <dbReference type="EMBL" id="MSU00878.1"/>
    </source>
</evidence>
<protein>
    <submittedName>
        <fullName evidence="1">Uncharacterized protein</fullName>
    </submittedName>
</protein>
<comment type="caution">
    <text evidence="1">The sequence shown here is derived from an EMBL/GenBank/DDBJ whole genome shotgun (WGS) entry which is preliminary data.</text>
</comment>
<proteinExistence type="predicted"/>
<dbReference type="Proteomes" id="UP000469523">
    <property type="component" value="Unassembled WGS sequence"/>
</dbReference>
<dbReference type="AlphaFoldDB" id="A0A6N7XX93"/>
<keyword evidence="2" id="KW-1185">Reference proteome</keyword>
<evidence type="ECO:0000313" key="2">
    <source>
        <dbReference type="Proteomes" id="UP000469523"/>
    </source>
</evidence>
<reference evidence="1 2" key="1">
    <citation type="submission" date="2019-09" db="EMBL/GenBank/DDBJ databases">
        <title>In-depth cultivation of the pig gut microbiome towards novel bacterial diversity and tailored functional studies.</title>
        <authorList>
            <person name="Wylensek D."/>
            <person name="Hitch T.C.A."/>
            <person name="Clavel T."/>
        </authorList>
    </citation>
    <scope>NUCLEOTIDE SEQUENCE [LARGE SCALE GENOMIC DNA]</scope>
    <source>
        <strain evidence="1 2">WCA3-693-APC-4?</strain>
    </source>
</reference>
<dbReference type="RefSeq" id="WP_154439299.1">
    <property type="nucleotide sequence ID" value="NZ_JAHLPJ010000001.1"/>
</dbReference>
<gene>
    <name evidence="1" type="ORF">FYJ83_05275</name>
</gene>
<organism evidence="1 2">
    <name type="scientific">Tissierella pigra</name>
    <dbReference type="NCBI Taxonomy" id="2607614"/>
    <lineage>
        <taxon>Bacteria</taxon>
        <taxon>Bacillati</taxon>
        <taxon>Bacillota</taxon>
        <taxon>Tissierellia</taxon>
        <taxon>Tissierellales</taxon>
        <taxon>Tissierellaceae</taxon>
        <taxon>Tissierella</taxon>
    </lineage>
</organism>
<accession>A0A6N7XX93</accession>
<name>A0A6N7XX93_9FIRM</name>
<sequence>MNIGYEDSGITFHIMHPPLTDTKSSSPFPIPKEFKASSEKVGKGFIKNIDSKKFIITPSFADKISVRFSYAFSLPMGKILVKMTKKATVDLK</sequence>
<dbReference type="EMBL" id="VUNQ01000008">
    <property type="protein sequence ID" value="MSU00878.1"/>
    <property type="molecule type" value="Genomic_DNA"/>
</dbReference>